<evidence type="ECO:0000256" key="2">
    <source>
        <dbReference type="ARBA" id="ARBA00011043"/>
    </source>
</evidence>
<dbReference type="InterPro" id="IPR004520">
    <property type="entry name" value="GTPase_MnmE"/>
</dbReference>
<dbReference type="OrthoDB" id="188276at2759"/>
<dbReference type="CDD" id="cd14858">
    <property type="entry name" value="TrmE_N"/>
    <property type="match status" value="1"/>
</dbReference>
<dbReference type="SUPFAM" id="SSF52540">
    <property type="entry name" value="P-loop containing nucleoside triphosphate hydrolases"/>
    <property type="match status" value="1"/>
</dbReference>
<dbReference type="Pfam" id="PF01926">
    <property type="entry name" value="MMR_HSR1"/>
    <property type="match status" value="1"/>
</dbReference>
<dbReference type="PANTHER" id="PTHR42714:SF2">
    <property type="entry name" value="TRNA MODIFICATION GTPASE GTPBP3, MITOCHONDRIAL"/>
    <property type="match status" value="1"/>
</dbReference>
<feature type="domain" description="MnmE helical" evidence="8">
    <location>
        <begin position="207"/>
        <end position="590"/>
    </location>
</feature>
<dbReference type="RefSeq" id="XP_007705162.1">
    <property type="nucleotide sequence ID" value="XM_007706972.1"/>
</dbReference>
<evidence type="ECO:0000256" key="3">
    <source>
        <dbReference type="ARBA" id="ARBA00022694"/>
    </source>
</evidence>
<proteinExistence type="inferred from homology"/>
<keyword evidence="10" id="KW-1185">Reference proteome</keyword>
<dbReference type="HOGENOM" id="CLU_019624_3_0_1"/>
<keyword evidence="4" id="KW-0547">Nucleotide-binding</keyword>
<feature type="domain" description="G" evidence="6">
    <location>
        <begin position="307"/>
        <end position="428"/>
    </location>
</feature>
<dbReference type="GO" id="GO:0005739">
    <property type="term" value="C:mitochondrion"/>
    <property type="evidence" value="ECO:0007669"/>
    <property type="project" value="UniProtKB-SubCell"/>
</dbReference>
<evidence type="ECO:0000256" key="1">
    <source>
        <dbReference type="ARBA" id="ARBA00004173"/>
    </source>
</evidence>
<dbReference type="STRING" id="665912.M2QWH8"/>
<feature type="domain" description="GTP-binding protein TrmE N-terminal" evidence="7">
    <location>
        <begin position="71"/>
        <end position="204"/>
    </location>
</feature>
<evidence type="ECO:0000256" key="4">
    <source>
        <dbReference type="ARBA" id="ARBA00022741"/>
    </source>
</evidence>
<dbReference type="HAMAP" id="MF_00379">
    <property type="entry name" value="GTPase_MnmE"/>
    <property type="match status" value="1"/>
</dbReference>
<dbReference type="Pfam" id="PF10396">
    <property type="entry name" value="TrmE_N"/>
    <property type="match status" value="1"/>
</dbReference>
<dbReference type="Proteomes" id="UP000016934">
    <property type="component" value="Unassembled WGS sequence"/>
</dbReference>
<dbReference type="GO" id="GO:0030488">
    <property type="term" value="P:tRNA methylation"/>
    <property type="evidence" value="ECO:0007669"/>
    <property type="project" value="TreeGrafter"/>
</dbReference>
<dbReference type="InterPro" id="IPR031168">
    <property type="entry name" value="G_TrmE"/>
</dbReference>
<dbReference type="CDD" id="cd04164">
    <property type="entry name" value="trmE"/>
    <property type="match status" value="1"/>
</dbReference>
<dbReference type="InterPro" id="IPR018948">
    <property type="entry name" value="GTP-bd_TrmE_N"/>
</dbReference>
<name>M2QWH8_COCSN</name>
<dbReference type="Gene3D" id="3.30.1360.120">
    <property type="entry name" value="Probable tRNA modification gtpase trme, domain 1"/>
    <property type="match status" value="1"/>
</dbReference>
<dbReference type="Gene3D" id="3.40.50.300">
    <property type="entry name" value="P-loop containing nucleotide triphosphate hydrolases"/>
    <property type="match status" value="1"/>
</dbReference>
<dbReference type="InterPro" id="IPR027417">
    <property type="entry name" value="P-loop_NTPase"/>
</dbReference>
<gene>
    <name evidence="9" type="ORF">COCSADRAFT_153254</name>
</gene>
<dbReference type="OMA" id="VQIGFHI"/>
<organism evidence="9 10">
    <name type="scientific">Cochliobolus sativus (strain ND90Pr / ATCC 201652)</name>
    <name type="common">Common root rot and spot blotch fungus</name>
    <name type="synonym">Bipolaris sorokiniana</name>
    <dbReference type="NCBI Taxonomy" id="665912"/>
    <lineage>
        <taxon>Eukaryota</taxon>
        <taxon>Fungi</taxon>
        <taxon>Dikarya</taxon>
        <taxon>Ascomycota</taxon>
        <taxon>Pezizomycotina</taxon>
        <taxon>Dothideomycetes</taxon>
        <taxon>Pleosporomycetidae</taxon>
        <taxon>Pleosporales</taxon>
        <taxon>Pleosporineae</taxon>
        <taxon>Pleosporaceae</taxon>
        <taxon>Bipolaris</taxon>
    </lineage>
</organism>
<dbReference type="FunFam" id="3.30.1360.120:FF:000007">
    <property type="entry name" value="tRNA modification GTPase GTPBP3, mitochondrial"/>
    <property type="match status" value="1"/>
</dbReference>
<dbReference type="Gene3D" id="1.20.120.430">
    <property type="entry name" value="tRNA modification GTPase MnmE domain 2"/>
    <property type="match status" value="1"/>
</dbReference>
<evidence type="ECO:0000313" key="10">
    <source>
        <dbReference type="Proteomes" id="UP000016934"/>
    </source>
</evidence>
<evidence type="ECO:0008006" key="11">
    <source>
        <dbReference type="Google" id="ProtNLM"/>
    </source>
</evidence>
<accession>M2QWH8</accession>
<sequence length="593" mass="64205">MNQLGMRAKIAALSRICHQRLRSSNISSHYVFNSLNYSRIRALRHEPHHHVQLTLRESQRRFYHANHEDSTIYALSTAPGRAAIAVIRVSGPACKQVYQGLCPSTEFPKPRHATLRKLYAPHSPPSPATILDSGALVLFFPAPRTVTGEDVLELHVHGGPAVVRAVLAAIPECGTVSETPAFMRSQIQYAEPGEFTRRAFANNRMNLPQIESLGETLSASTEQQRKLSVRGTTSSLAKRYEKWRKLLLEARGELEALIDFSEDQHFDESPAVLCASVASQVQVLSTQMEAHISNAVRGELLRNGISVALLGAPNAGKSSLLNRIVGRDAAIVSHEAGTTRDVVEVGLDLGGWLVKIGDMAGLRRAGLVGGDVVGAVEQEGIRRAKQRALESDVLIVVQDATADMDVEVMKTAKQCVDIGINVIVAINKSDQISALDTGQRKWKQKVHCTLGLPEDRVCFISCKEVTAGNIPVFLATLQDIFKSMTTALVPDSDSDPDPSIWQESLGATERQRLLLSECLSHLSAFLTTVNSSSSVACPTGAEKDGEADEVDVVVAAECLRSAADALARITGRGESGDVEEVLGVVFEKFCVGK</sequence>
<dbReference type="GO" id="GO:0003924">
    <property type="term" value="F:GTPase activity"/>
    <property type="evidence" value="ECO:0007669"/>
    <property type="project" value="InterPro"/>
</dbReference>
<dbReference type="GO" id="GO:0005525">
    <property type="term" value="F:GTP binding"/>
    <property type="evidence" value="ECO:0007669"/>
    <property type="project" value="UniProtKB-KW"/>
</dbReference>
<dbReference type="InterPro" id="IPR006073">
    <property type="entry name" value="GTP-bd"/>
</dbReference>
<dbReference type="NCBIfam" id="TIGR00231">
    <property type="entry name" value="small_GTP"/>
    <property type="match status" value="1"/>
</dbReference>
<evidence type="ECO:0000259" key="8">
    <source>
        <dbReference type="Pfam" id="PF12631"/>
    </source>
</evidence>
<evidence type="ECO:0000259" key="7">
    <source>
        <dbReference type="Pfam" id="PF10396"/>
    </source>
</evidence>
<protein>
    <recommendedName>
        <fullName evidence="11">TrmE-type G domain-containing protein</fullName>
    </recommendedName>
</protein>
<comment type="subcellular location">
    <subcellularLocation>
        <location evidence="1">Mitochondrion</location>
    </subcellularLocation>
</comment>
<dbReference type="GeneID" id="19131618"/>
<evidence type="ECO:0000313" key="9">
    <source>
        <dbReference type="EMBL" id="EMD59459.1"/>
    </source>
</evidence>
<comment type="similarity">
    <text evidence="2">Belongs to the TRAFAC class TrmE-Era-EngA-EngB-Septin-like GTPase superfamily. TrmE GTPase family.</text>
</comment>
<evidence type="ECO:0000256" key="5">
    <source>
        <dbReference type="ARBA" id="ARBA00023134"/>
    </source>
</evidence>
<dbReference type="Pfam" id="PF12631">
    <property type="entry name" value="MnmE_helical"/>
    <property type="match status" value="1"/>
</dbReference>
<dbReference type="AlphaFoldDB" id="M2QWH8"/>
<reference evidence="9 10" key="1">
    <citation type="journal article" date="2012" name="PLoS Pathog.">
        <title>Diverse lifestyles and strategies of plant pathogenesis encoded in the genomes of eighteen Dothideomycetes fungi.</title>
        <authorList>
            <person name="Ohm R.A."/>
            <person name="Feau N."/>
            <person name="Henrissat B."/>
            <person name="Schoch C.L."/>
            <person name="Horwitz B.A."/>
            <person name="Barry K.W."/>
            <person name="Condon B.J."/>
            <person name="Copeland A.C."/>
            <person name="Dhillon B."/>
            <person name="Glaser F."/>
            <person name="Hesse C.N."/>
            <person name="Kosti I."/>
            <person name="LaButti K."/>
            <person name="Lindquist E.A."/>
            <person name="Lucas S."/>
            <person name="Salamov A.A."/>
            <person name="Bradshaw R.E."/>
            <person name="Ciuffetti L."/>
            <person name="Hamelin R.C."/>
            <person name="Kema G.H.J."/>
            <person name="Lawrence C."/>
            <person name="Scott J.A."/>
            <person name="Spatafora J.W."/>
            <person name="Turgeon B.G."/>
            <person name="de Wit P.J.G.M."/>
            <person name="Zhong S."/>
            <person name="Goodwin S.B."/>
            <person name="Grigoriev I.V."/>
        </authorList>
    </citation>
    <scope>NUCLEOTIDE SEQUENCE [LARGE SCALE GENOMIC DNA]</scope>
    <source>
        <strain evidence="10">ND90Pr / ATCC 201652</strain>
    </source>
</reference>
<keyword evidence="3" id="KW-0819">tRNA processing</keyword>
<dbReference type="InterPro" id="IPR025867">
    <property type="entry name" value="MnmE_helical"/>
</dbReference>
<dbReference type="eggNOG" id="KOG1191">
    <property type="taxonomic scope" value="Eukaryota"/>
</dbReference>
<dbReference type="InterPro" id="IPR027266">
    <property type="entry name" value="TrmE/GcvT-like"/>
</dbReference>
<dbReference type="GO" id="GO:0002098">
    <property type="term" value="P:tRNA wobble uridine modification"/>
    <property type="evidence" value="ECO:0007669"/>
    <property type="project" value="TreeGrafter"/>
</dbReference>
<dbReference type="InterPro" id="IPR005225">
    <property type="entry name" value="Small_GTP-bd"/>
</dbReference>
<dbReference type="InterPro" id="IPR027368">
    <property type="entry name" value="MnmE_dom2"/>
</dbReference>
<dbReference type="PANTHER" id="PTHR42714">
    <property type="entry name" value="TRNA MODIFICATION GTPASE GTPBP3"/>
    <property type="match status" value="1"/>
</dbReference>
<dbReference type="NCBIfam" id="NF003661">
    <property type="entry name" value="PRK05291.1-3"/>
    <property type="match status" value="1"/>
</dbReference>
<evidence type="ECO:0000259" key="6">
    <source>
        <dbReference type="Pfam" id="PF01926"/>
    </source>
</evidence>
<reference evidence="10" key="2">
    <citation type="journal article" date="2013" name="PLoS Genet.">
        <title>Comparative genome structure, secondary metabolite, and effector coding capacity across Cochliobolus pathogens.</title>
        <authorList>
            <person name="Condon B.J."/>
            <person name="Leng Y."/>
            <person name="Wu D."/>
            <person name="Bushley K.E."/>
            <person name="Ohm R.A."/>
            <person name="Otillar R."/>
            <person name="Martin J."/>
            <person name="Schackwitz W."/>
            <person name="Grimwood J."/>
            <person name="MohdZainudin N."/>
            <person name="Xue C."/>
            <person name="Wang R."/>
            <person name="Manning V.A."/>
            <person name="Dhillon B."/>
            <person name="Tu Z.J."/>
            <person name="Steffenson B.J."/>
            <person name="Salamov A."/>
            <person name="Sun H."/>
            <person name="Lowry S."/>
            <person name="LaButti K."/>
            <person name="Han J."/>
            <person name="Copeland A."/>
            <person name="Lindquist E."/>
            <person name="Barry K."/>
            <person name="Schmutz J."/>
            <person name="Baker S.E."/>
            <person name="Ciuffetti L.M."/>
            <person name="Grigoriev I.V."/>
            <person name="Zhong S."/>
            <person name="Turgeon B.G."/>
        </authorList>
    </citation>
    <scope>NUCLEOTIDE SEQUENCE [LARGE SCALE GENOMIC DNA]</scope>
    <source>
        <strain evidence="10">ND90Pr / ATCC 201652</strain>
    </source>
</reference>
<dbReference type="KEGG" id="bsc:COCSADRAFT_153254"/>
<keyword evidence="5" id="KW-0342">GTP-binding</keyword>
<dbReference type="EMBL" id="KB445653">
    <property type="protein sequence ID" value="EMD59459.1"/>
    <property type="molecule type" value="Genomic_DNA"/>
</dbReference>